<dbReference type="SUPFAM" id="SSF53850">
    <property type="entry name" value="Periplasmic binding protein-like II"/>
    <property type="match status" value="1"/>
</dbReference>
<evidence type="ECO:0000259" key="8">
    <source>
        <dbReference type="Pfam" id="PF12849"/>
    </source>
</evidence>
<dbReference type="Pfam" id="PF12849">
    <property type="entry name" value="PBP_like_2"/>
    <property type="match status" value="1"/>
</dbReference>
<evidence type="ECO:0000256" key="5">
    <source>
        <dbReference type="ARBA" id="ARBA00022448"/>
    </source>
</evidence>
<dbReference type="PANTHER" id="PTHR42996:SF1">
    <property type="entry name" value="PHOSPHATE-BINDING PROTEIN PSTS"/>
    <property type="match status" value="1"/>
</dbReference>
<keyword evidence="6 7" id="KW-0592">Phosphate transport</keyword>
<dbReference type="InterPro" id="IPR005673">
    <property type="entry name" value="ABC_phos-bd_PstS"/>
</dbReference>
<evidence type="ECO:0000313" key="10">
    <source>
        <dbReference type="Proteomes" id="UP000018733"/>
    </source>
</evidence>
<dbReference type="EMBL" id="AYXT01000010">
    <property type="protein sequence ID" value="ETF02375.1"/>
    <property type="molecule type" value="Genomic_DNA"/>
</dbReference>
<dbReference type="eggNOG" id="COG0226">
    <property type="taxonomic scope" value="Bacteria"/>
</dbReference>
<organism evidence="9 10">
    <name type="scientific">Advenella kashmirensis W13003</name>
    <dbReference type="NCBI Taxonomy" id="1424334"/>
    <lineage>
        <taxon>Bacteria</taxon>
        <taxon>Pseudomonadati</taxon>
        <taxon>Pseudomonadota</taxon>
        <taxon>Betaproteobacteria</taxon>
        <taxon>Burkholderiales</taxon>
        <taxon>Alcaligenaceae</taxon>
    </lineage>
</organism>
<evidence type="ECO:0000256" key="1">
    <source>
        <dbReference type="ARBA" id="ARBA00002841"/>
    </source>
</evidence>
<keyword evidence="5 7" id="KW-0813">Transport</keyword>
<comment type="caution">
    <text evidence="9">The sequence shown here is derived from an EMBL/GenBank/DDBJ whole genome shotgun (WGS) entry which is preliminary data.</text>
</comment>
<reference evidence="9 10" key="1">
    <citation type="journal article" date="2014" name="Genome Announc.">
        <title>Draft Genome Sequence of Advenella kashmirensis Strain W13003, a Polycyclic Aromatic Hydrocarbon-Degrading Bacterium.</title>
        <authorList>
            <person name="Wang X."/>
            <person name="Jin D."/>
            <person name="Zhou L."/>
            <person name="Wu L."/>
            <person name="An W."/>
            <person name="Zhao L."/>
        </authorList>
    </citation>
    <scope>NUCLEOTIDE SEQUENCE [LARGE SCALE GENOMIC DNA]</scope>
    <source>
        <strain evidence="9 10">W13003</strain>
    </source>
</reference>
<dbReference type="Gene3D" id="3.40.190.10">
    <property type="entry name" value="Periplasmic binding protein-like II"/>
    <property type="match status" value="2"/>
</dbReference>
<keyword evidence="10" id="KW-1185">Reference proteome</keyword>
<dbReference type="NCBIfam" id="TIGR00975">
    <property type="entry name" value="3a0107s03"/>
    <property type="match status" value="1"/>
</dbReference>
<sequence>MDTSFNNQNRMRRRLVQSAAAGVAVGIMTPLCRANTFGDSLLKGAGSTFVMPLVQRWTKEYREDGVGTEFAAHNSGLDTDLWGRAALDYEAAGSLAGLQRLQARAVDFALSELPMSQKTLTRLGLIQIPIVLGGVAIVTHLQELTRPLRLDGATLVSIFRGRISRWNDPAIVALNPDVNLPDLTIKPIYRTEGSGTTYTLTRSLETQDSAWPGDVGVDALVRWPVGLPARGSSGMAQALLARTGGIGYLDAVQAASTGLNIAALANSAGQFVTPGRAAIEAAAQGAARQIALKNEPPQLVNAPGEHSYPITATVLAILNAANKKRGDRRARTFLKWALSHGQQSAFDMGYVPLPPSIVEQVRAML</sequence>
<evidence type="ECO:0000256" key="7">
    <source>
        <dbReference type="PIRNR" id="PIRNR002756"/>
    </source>
</evidence>
<feature type="domain" description="PBP" evidence="8">
    <location>
        <begin position="42"/>
        <end position="339"/>
    </location>
</feature>
<protein>
    <recommendedName>
        <fullName evidence="4 7">Phosphate-binding protein PstS</fullName>
    </recommendedName>
</protein>
<name>V8QSR6_9BURK</name>
<dbReference type="PATRIC" id="fig|1424334.3.peg.2796"/>
<dbReference type="Proteomes" id="UP000018733">
    <property type="component" value="Unassembled WGS sequence"/>
</dbReference>
<gene>
    <name evidence="9" type="ORF">W822_13930</name>
</gene>
<evidence type="ECO:0000256" key="4">
    <source>
        <dbReference type="ARBA" id="ARBA00021889"/>
    </source>
</evidence>
<dbReference type="GO" id="GO:0035435">
    <property type="term" value="P:phosphate ion transmembrane transport"/>
    <property type="evidence" value="ECO:0007669"/>
    <property type="project" value="InterPro"/>
</dbReference>
<dbReference type="CDD" id="cd13565">
    <property type="entry name" value="PBP2_PstS"/>
    <property type="match status" value="1"/>
</dbReference>
<comment type="function">
    <text evidence="1 7">Part of the ABC transporter complex PstSACB involved in phosphate import.</text>
</comment>
<evidence type="ECO:0000256" key="3">
    <source>
        <dbReference type="ARBA" id="ARBA00011529"/>
    </source>
</evidence>
<dbReference type="HOGENOM" id="CLU_034528_1_2_4"/>
<comment type="similarity">
    <text evidence="2 7">Belongs to the PstS family.</text>
</comment>
<dbReference type="RefSeq" id="WP_024005740.1">
    <property type="nucleotide sequence ID" value="NZ_KI650980.1"/>
</dbReference>
<dbReference type="GO" id="GO:0043190">
    <property type="term" value="C:ATP-binding cassette (ABC) transporter complex"/>
    <property type="evidence" value="ECO:0007669"/>
    <property type="project" value="InterPro"/>
</dbReference>
<proteinExistence type="inferred from homology"/>
<evidence type="ECO:0000256" key="6">
    <source>
        <dbReference type="ARBA" id="ARBA00022592"/>
    </source>
</evidence>
<dbReference type="PIRSF" id="PIRSF002756">
    <property type="entry name" value="PstS"/>
    <property type="match status" value="1"/>
</dbReference>
<evidence type="ECO:0000313" key="9">
    <source>
        <dbReference type="EMBL" id="ETF02375.1"/>
    </source>
</evidence>
<dbReference type="GO" id="GO:0042301">
    <property type="term" value="F:phosphate ion binding"/>
    <property type="evidence" value="ECO:0007669"/>
    <property type="project" value="InterPro"/>
</dbReference>
<dbReference type="InterPro" id="IPR024370">
    <property type="entry name" value="PBP_domain"/>
</dbReference>
<dbReference type="InterPro" id="IPR050962">
    <property type="entry name" value="Phosphate-bind_PstS"/>
</dbReference>
<dbReference type="OrthoDB" id="9801510at2"/>
<comment type="subunit">
    <text evidence="3 7">The complex is composed of two ATP-binding proteins (PstB), two transmembrane proteins (PstC and PstA) and a solute-binding protein (PstS).</text>
</comment>
<dbReference type="PANTHER" id="PTHR42996">
    <property type="entry name" value="PHOSPHATE-BINDING PROTEIN PSTS"/>
    <property type="match status" value="1"/>
</dbReference>
<dbReference type="AlphaFoldDB" id="V8QSR6"/>
<dbReference type="STRING" id="1424334.W822_13930"/>
<evidence type="ECO:0000256" key="2">
    <source>
        <dbReference type="ARBA" id="ARBA00008725"/>
    </source>
</evidence>
<accession>V8QSR6</accession>